<dbReference type="Proteomes" id="UP001344447">
    <property type="component" value="Unassembled WGS sequence"/>
</dbReference>
<gene>
    <name evidence="3" type="ORF">RB653_009125</name>
</gene>
<accession>A0AAN7YX45</accession>
<evidence type="ECO:0000313" key="3">
    <source>
        <dbReference type="EMBL" id="KAK5579442.1"/>
    </source>
</evidence>
<comment type="caution">
    <text evidence="3">The sequence shown here is derived from an EMBL/GenBank/DDBJ whole genome shotgun (WGS) entry which is preliminary data.</text>
</comment>
<reference evidence="3 4" key="1">
    <citation type="submission" date="2023-11" db="EMBL/GenBank/DDBJ databases">
        <title>Dfirmibasis_genome.</title>
        <authorList>
            <person name="Edelbroek B."/>
            <person name="Kjellin J."/>
            <person name="Jerlstrom-Hultqvist J."/>
            <person name="Soderbom F."/>
        </authorList>
    </citation>
    <scope>NUCLEOTIDE SEQUENCE [LARGE SCALE GENOMIC DNA]</scope>
    <source>
        <strain evidence="3 4">TNS-C-14</strain>
    </source>
</reference>
<feature type="signal peptide" evidence="2">
    <location>
        <begin position="1"/>
        <end position="22"/>
    </location>
</feature>
<sequence length="231" mass="24758">MRFLKNLIVMVALLVAVSNAKTQFTFNTFSIRNSEDQTCFTKTAKTVEDSTKVDINKCTVGCGGSMKIHKGIKSQQYQFELFSSQDCTGESTLKKLFICPNPSTDPFAISSTSYSVKCGTLPPDAEVNQDEGTTNTDENNTNETKPKPTPKTKSPSTSNTHNSNDISGLSSEEKGSSSKSSPKSKSSTETVDETESTKPKSVDETANGNSASSTIATFSLVIMSLLAATLL</sequence>
<keyword evidence="4" id="KW-1185">Reference proteome</keyword>
<dbReference type="EMBL" id="JAVFKY010000003">
    <property type="protein sequence ID" value="KAK5579442.1"/>
    <property type="molecule type" value="Genomic_DNA"/>
</dbReference>
<organism evidence="3 4">
    <name type="scientific">Dictyostelium firmibasis</name>
    <dbReference type="NCBI Taxonomy" id="79012"/>
    <lineage>
        <taxon>Eukaryota</taxon>
        <taxon>Amoebozoa</taxon>
        <taxon>Evosea</taxon>
        <taxon>Eumycetozoa</taxon>
        <taxon>Dictyostelia</taxon>
        <taxon>Dictyosteliales</taxon>
        <taxon>Dictyosteliaceae</taxon>
        <taxon>Dictyostelium</taxon>
    </lineage>
</organism>
<name>A0AAN7YX45_9MYCE</name>
<feature type="compositionally biased region" description="Low complexity" evidence="1">
    <location>
        <begin position="151"/>
        <end position="170"/>
    </location>
</feature>
<feature type="region of interest" description="Disordered" evidence="1">
    <location>
        <begin position="120"/>
        <end position="210"/>
    </location>
</feature>
<dbReference type="AlphaFoldDB" id="A0AAN7YX45"/>
<feature type="compositionally biased region" description="Low complexity" evidence="1">
    <location>
        <begin position="130"/>
        <end position="143"/>
    </location>
</feature>
<feature type="compositionally biased region" description="Low complexity" evidence="1">
    <location>
        <begin position="177"/>
        <end position="189"/>
    </location>
</feature>
<keyword evidence="2" id="KW-0732">Signal</keyword>
<proteinExistence type="predicted"/>
<feature type="chain" id="PRO_5042841785" evidence="2">
    <location>
        <begin position="23"/>
        <end position="231"/>
    </location>
</feature>
<protein>
    <submittedName>
        <fullName evidence="3">Uncharacterized protein</fullName>
    </submittedName>
</protein>
<evidence type="ECO:0000313" key="4">
    <source>
        <dbReference type="Proteomes" id="UP001344447"/>
    </source>
</evidence>
<evidence type="ECO:0000256" key="1">
    <source>
        <dbReference type="SAM" id="MobiDB-lite"/>
    </source>
</evidence>
<evidence type="ECO:0000256" key="2">
    <source>
        <dbReference type="SAM" id="SignalP"/>
    </source>
</evidence>